<organism evidence="1 2">
    <name type="scientific">Phakopsora pachyrhizi</name>
    <name type="common">Asian soybean rust disease fungus</name>
    <dbReference type="NCBI Taxonomy" id="170000"/>
    <lineage>
        <taxon>Eukaryota</taxon>
        <taxon>Fungi</taxon>
        <taxon>Dikarya</taxon>
        <taxon>Basidiomycota</taxon>
        <taxon>Pucciniomycotina</taxon>
        <taxon>Pucciniomycetes</taxon>
        <taxon>Pucciniales</taxon>
        <taxon>Phakopsoraceae</taxon>
        <taxon>Phakopsora</taxon>
    </lineage>
</organism>
<evidence type="ECO:0000313" key="2">
    <source>
        <dbReference type="Proteomes" id="UP001153365"/>
    </source>
</evidence>
<accession>A0AAV0BKK3</accession>
<protein>
    <submittedName>
        <fullName evidence="1">Expressed protein</fullName>
    </submittedName>
</protein>
<dbReference type="EMBL" id="CALTRL010005833">
    <property type="protein sequence ID" value="CAH7687088.1"/>
    <property type="molecule type" value="Genomic_DNA"/>
</dbReference>
<comment type="caution">
    <text evidence="1">The sequence shown here is derived from an EMBL/GenBank/DDBJ whole genome shotgun (WGS) entry which is preliminary data.</text>
</comment>
<dbReference type="Proteomes" id="UP001153365">
    <property type="component" value="Unassembled WGS sequence"/>
</dbReference>
<gene>
    <name evidence="1" type="ORF">PPACK8108_LOCUS21824</name>
</gene>
<evidence type="ECO:0000313" key="1">
    <source>
        <dbReference type="EMBL" id="CAH7687088.1"/>
    </source>
</evidence>
<keyword evidence="2" id="KW-1185">Reference proteome</keyword>
<dbReference type="AlphaFoldDB" id="A0AAV0BKK3"/>
<proteinExistence type="predicted"/>
<reference evidence="1" key="1">
    <citation type="submission" date="2022-06" db="EMBL/GenBank/DDBJ databases">
        <authorList>
            <consortium name="SYNGENTA / RWTH Aachen University"/>
        </authorList>
    </citation>
    <scope>NUCLEOTIDE SEQUENCE</scope>
</reference>
<name>A0AAV0BKK3_PHAPC</name>
<sequence>MALLVAIGSTDGRVKILRLDFNQSDIHLGHNITINQNNVNCKINDDSRNQPNKMKLDKIFEYAPHQNGVCCLKLKPVVIQNPKKPSENYKNRYVSMEDDREKLIILILTGGDDSLINLQFLKISLKKLSNKLEELDHYYSKNIPNLIEFGNVAIKSAHSAAINDIGIFNYKNINLNHTKKIPTKEITSKYNQSLFLQILLPADKECKEEIVLNEEENSDLIIFSLSSNNLIKKWYIPLKVKKFNISLNQVKDPNLDKFGNDSNQLINTEYQLKPFEGIVSSFDIKGNCNSFENFELKTNVYDCSKFDIIMNESNQDIKLLLPCGNYPYQRYFCSNHFNFFVSKPSTNSECKTINDTYKYDAPTKSDKIEFDFRIYLVGIGLEILKTKLIALF</sequence>